<evidence type="ECO:0000259" key="5">
    <source>
        <dbReference type="PROSITE" id="PS50600"/>
    </source>
</evidence>
<feature type="compositionally biased region" description="Acidic residues" evidence="4">
    <location>
        <begin position="225"/>
        <end position="240"/>
    </location>
</feature>
<protein>
    <recommendedName>
        <fullName evidence="5">Ubiquitin-like protease family profile domain-containing protein</fullName>
    </recommendedName>
</protein>
<feature type="region of interest" description="Disordered" evidence="4">
    <location>
        <begin position="218"/>
        <end position="246"/>
    </location>
</feature>
<organism evidence="6 7">
    <name type="scientific">Brassica napus</name>
    <name type="common">Rape</name>
    <dbReference type="NCBI Taxonomy" id="3708"/>
    <lineage>
        <taxon>Eukaryota</taxon>
        <taxon>Viridiplantae</taxon>
        <taxon>Streptophyta</taxon>
        <taxon>Embryophyta</taxon>
        <taxon>Tracheophyta</taxon>
        <taxon>Spermatophyta</taxon>
        <taxon>Magnoliopsida</taxon>
        <taxon>eudicotyledons</taxon>
        <taxon>Gunneridae</taxon>
        <taxon>Pentapetalae</taxon>
        <taxon>rosids</taxon>
        <taxon>malvids</taxon>
        <taxon>Brassicales</taxon>
        <taxon>Brassicaceae</taxon>
        <taxon>Brassiceae</taxon>
        <taxon>Brassica</taxon>
    </lineage>
</organism>
<comment type="similarity">
    <text evidence="1">Belongs to the peptidase C48 family.</text>
</comment>
<keyword evidence="7" id="KW-1185">Reference proteome</keyword>
<evidence type="ECO:0000256" key="3">
    <source>
        <dbReference type="ARBA" id="ARBA00022801"/>
    </source>
</evidence>
<evidence type="ECO:0000256" key="4">
    <source>
        <dbReference type="SAM" id="MobiDB-lite"/>
    </source>
</evidence>
<dbReference type="EMBL" id="JAGKQM010000018">
    <property type="protein sequence ID" value="KAH0862245.1"/>
    <property type="molecule type" value="Genomic_DNA"/>
</dbReference>
<comment type="caution">
    <text evidence="6">The sequence shown here is derived from an EMBL/GenBank/DDBJ whole genome shotgun (WGS) entry which is preliminary data.</text>
</comment>
<dbReference type="PANTHER" id="PTHR48449">
    <property type="entry name" value="DUF1985 DOMAIN-CONTAINING PROTEIN"/>
    <property type="match status" value="1"/>
</dbReference>
<dbReference type="Pfam" id="PF09331">
    <property type="entry name" value="DUF1985"/>
    <property type="match status" value="1"/>
</dbReference>
<evidence type="ECO:0000313" key="6">
    <source>
        <dbReference type="EMBL" id="KAH0862245.1"/>
    </source>
</evidence>
<dbReference type="PROSITE" id="PS50600">
    <property type="entry name" value="ULP_PROTEASE"/>
    <property type="match status" value="1"/>
</dbReference>
<keyword evidence="2" id="KW-0645">Protease</keyword>
<keyword evidence="3" id="KW-0378">Hydrolase</keyword>
<dbReference type="PANTHER" id="PTHR48449:SF2">
    <property type="entry name" value="UBIQUITIN-LIKE PROTEASE FAMILY PROFILE DOMAIN-CONTAINING PROTEIN"/>
    <property type="match status" value="1"/>
</dbReference>
<sequence length="798" mass="88827">MFAVGDERVGVRVTPYHKPLCIHRILNALDADEVQIIRETPFGKLVEIADKPTFSGRFGRFLLSRQLKVAKKHEAWFLFAGKPVRFSLVTGFNCRNYPPRRKMKSKKNIVEKPNWGELFGSMREVPVNYVIMMLKKKTVPDREMRIKYALLALLSAVILPTSHNPRISKEYAEKIKEIDEFFAYPWGRASFEMLISSIKERDELVMIEAAPSLTRVVQAGGSSDSEGDFQGEDVLEDDDTEGKKSINPAHVRDIDSSCKTDVVSSIANGVELDNVDAEIIWPDPEEDVLVANMEKCIQEGFTFCNSHFTGGASTADVNRMREDAKKENNSRKTTKGNVNPTPGVAFDADYVVSILKSSLSADLRRIEEEIKNIDTHANMNKSTPATNPFDPCLIIEGAVRFANQVAPQSGDFDLGDDLGNEKAIPPDTNGSRDGDDLVTSADDAVDVEANADAVDELDCCNYAQVTSADVDVEANADVVDELDPADDMVSSPRLSQLRHATEDNANKRTAQMGPPPEHGVQRTPSTCVVNNPQTPEPVAYVNSNLTNLVFPKPTFSLGLTQEERHVSNVDESLEAAAPISLADNEEPFQPHMKMVDVLIHHTRSLVQAHSQDHQPNSLVFLDTKFVTLLSETFVKFSKSSKKESYRFPHLLLEYLAGDCPITEATRIYFPFNFDKKHWVGVCVDCSLSQVLVLDCNTSLRTDGMINKEIHHISEMFPYLLRRAAKQFFSKNLKTLSIDRPRIVPQNHNNFDSSMTSILLMQANAVAGLDVCKCITPDVLDVEVPKTSVMIYEDNAGVL</sequence>
<dbReference type="InterPro" id="IPR038765">
    <property type="entry name" value="Papain-like_cys_pep_sf"/>
</dbReference>
<proteinExistence type="inferred from homology"/>
<gene>
    <name evidence="6" type="ORF">HID58_079456</name>
</gene>
<evidence type="ECO:0000313" key="7">
    <source>
        <dbReference type="Proteomes" id="UP000824890"/>
    </source>
</evidence>
<dbReference type="SUPFAM" id="SSF54001">
    <property type="entry name" value="Cysteine proteinases"/>
    <property type="match status" value="1"/>
</dbReference>
<dbReference type="Pfam" id="PF02902">
    <property type="entry name" value="Peptidase_C48"/>
    <property type="match status" value="1"/>
</dbReference>
<reference evidence="6 7" key="1">
    <citation type="submission" date="2021-05" db="EMBL/GenBank/DDBJ databases">
        <title>Genome Assembly of Synthetic Allotetraploid Brassica napus Reveals Homoeologous Exchanges between Subgenomes.</title>
        <authorList>
            <person name="Davis J.T."/>
        </authorList>
    </citation>
    <scope>NUCLEOTIDE SEQUENCE [LARGE SCALE GENOMIC DNA]</scope>
    <source>
        <strain evidence="7">cv. Da-Ae</strain>
        <tissue evidence="6">Seedling</tissue>
    </source>
</reference>
<name>A0ABQ7Y529_BRANA</name>
<accession>A0ABQ7Y529</accession>
<evidence type="ECO:0000256" key="1">
    <source>
        <dbReference type="ARBA" id="ARBA00005234"/>
    </source>
</evidence>
<dbReference type="Proteomes" id="UP000824890">
    <property type="component" value="Unassembled WGS sequence"/>
</dbReference>
<feature type="region of interest" description="Disordered" evidence="4">
    <location>
        <begin position="410"/>
        <end position="437"/>
    </location>
</feature>
<feature type="domain" description="Ubiquitin-like protease family profile" evidence="5">
    <location>
        <begin position="577"/>
        <end position="763"/>
    </location>
</feature>
<evidence type="ECO:0000256" key="2">
    <source>
        <dbReference type="ARBA" id="ARBA00022670"/>
    </source>
</evidence>
<dbReference type="InterPro" id="IPR015410">
    <property type="entry name" value="DUF1985"/>
</dbReference>
<dbReference type="InterPro" id="IPR003653">
    <property type="entry name" value="Peptidase_C48_C"/>
</dbReference>
<dbReference type="Gene3D" id="3.40.395.10">
    <property type="entry name" value="Adenoviral Proteinase, Chain A"/>
    <property type="match status" value="1"/>
</dbReference>